<feature type="binding site" evidence="5">
    <location>
        <position position="124"/>
    </location>
    <ligand>
        <name>Mg(2+)</name>
        <dbReference type="ChEBI" id="CHEBI:18420"/>
    </ligand>
</feature>
<dbReference type="GO" id="GO:0006107">
    <property type="term" value="P:oxaloacetate metabolic process"/>
    <property type="evidence" value="ECO:0007669"/>
    <property type="project" value="TreeGrafter"/>
</dbReference>
<dbReference type="Gene3D" id="3.20.20.60">
    <property type="entry name" value="Phosphoenolpyruvate-binding domains"/>
    <property type="match status" value="1"/>
</dbReference>
<name>A0A1W6YZ93_9BORD</name>
<keyword evidence="7" id="KW-0456">Lyase</keyword>
<evidence type="ECO:0000256" key="2">
    <source>
        <dbReference type="ARBA" id="ARBA00022723"/>
    </source>
</evidence>
<dbReference type="EMBL" id="CP021109">
    <property type="protein sequence ID" value="ARP86199.1"/>
    <property type="molecule type" value="Genomic_DNA"/>
</dbReference>
<feature type="binding site" evidence="4">
    <location>
        <position position="124"/>
    </location>
    <ligand>
        <name>substrate</name>
    </ligand>
</feature>
<dbReference type="PANTHER" id="PTHR32308">
    <property type="entry name" value="LYASE BETA SUBUNIT, PUTATIVE (AFU_ORTHOLOGUE AFUA_4G13030)-RELATED"/>
    <property type="match status" value="1"/>
</dbReference>
<dbReference type="InterPro" id="IPR011206">
    <property type="entry name" value="Citrate_lyase_beta/mcl1/mcl2"/>
</dbReference>
<reference evidence="7 8" key="1">
    <citation type="submission" date="2017-05" db="EMBL/GenBank/DDBJ databases">
        <title>Complete and WGS of Bordetella genogroups.</title>
        <authorList>
            <person name="Spilker T."/>
            <person name="LiPuma J."/>
        </authorList>
    </citation>
    <scope>NUCLEOTIDE SEQUENCE [LARGE SCALE GENOMIC DNA]</scope>
    <source>
        <strain evidence="7 8">AU17164</strain>
    </source>
</reference>
<accession>A0A1W6YZ93</accession>
<evidence type="ECO:0000256" key="5">
    <source>
        <dbReference type="PIRSR" id="PIRSR015582-2"/>
    </source>
</evidence>
<feature type="binding site" evidence="4">
    <location>
        <position position="68"/>
    </location>
    <ligand>
        <name>substrate</name>
    </ligand>
</feature>
<dbReference type="InterPro" id="IPR005000">
    <property type="entry name" value="Aldolase/citrate-lyase_domain"/>
</dbReference>
<dbReference type="GO" id="GO:0016829">
    <property type="term" value="F:lyase activity"/>
    <property type="evidence" value="ECO:0007669"/>
    <property type="project" value="UniProtKB-KW"/>
</dbReference>
<organism evidence="7 8">
    <name type="scientific">Bordetella genomosp. 9</name>
    <dbReference type="NCBI Taxonomy" id="1416803"/>
    <lineage>
        <taxon>Bacteria</taxon>
        <taxon>Pseudomonadati</taxon>
        <taxon>Pseudomonadota</taxon>
        <taxon>Betaproteobacteria</taxon>
        <taxon>Burkholderiales</taxon>
        <taxon>Alcaligenaceae</taxon>
        <taxon>Bordetella</taxon>
    </lineage>
</organism>
<protein>
    <submittedName>
        <fullName evidence="7">CoA ester lyase</fullName>
    </submittedName>
</protein>
<dbReference type="InterPro" id="IPR015813">
    <property type="entry name" value="Pyrv/PenolPyrv_kinase-like_dom"/>
</dbReference>
<dbReference type="RefSeq" id="WP_086072059.1">
    <property type="nucleotide sequence ID" value="NZ_CP021109.1"/>
</dbReference>
<keyword evidence="2 5" id="KW-0479">Metal-binding</keyword>
<keyword evidence="3 5" id="KW-0460">Magnesium</keyword>
<keyword evidence="8" id="KW-1185">Reference proteome</keyword>
<dbReference type="PANTHER" id="PTHR32308:SF10">
    <property type="entry name" value="CITRATE LYASE SUBUNIT BETA"/>
    <property type="match status" value="1"/>
</dbReference>
<dbReference type="SUPFAM" id="SSF51621">
    <property type="entry name" value="Phosphoenolpyruvate/pyruvate domain"/>
    <property type="match status" value="1"/>
</dbReference>
<sequence length="279" mass="29648">MKSKLFVPASRPELFPKAMRSAADAISFDLEDAVAPERKDEARTILAKWLQAEMAHDFPGHGKKIIVRVNGADTPLFHADLQALAAAPVDILNVPKLESAADVQAVAKTLLEAGFRGGLLVNIETPAALANAAAIASAHEMVCGLQLGLGDLFEPLGIARYVPETLRHVMLALRLAAGASGKYVLDGAYPNVADQDGFRAEARLSRSLGFLGKSCIHPTQIAIANEVYAYSSEEIAQARRIVQASRAQAGTGAFLLDGKMIDAPFVRRAKDILLASGQA</sequence>
<dbReference type="PIRSF" id="PIRSF015582">
    <property type="entry name" value="Cit_lyase_B"/>
    <property type="match status" value="1"/>
</dbReference>
<dbReference type="Pfam" id="PF03328">
    <property type="entry name" value="HpcH_HpaI"/>
    <property type="match status" value="1"/>
</dbReference>
<feature type="domain" description="HpcH/HpaI aldolase/citrate lyase" evidence="6">
    <location>
        <begin position="3"/>
        <end position="218"/>
    </location>
</feature>
<evidence type="ECO:0000259" key="6">
    <source>
        <dbReference type="Pfam" id="PF03328"/>
    </source>
</evidence>
<evidence type="ECO:0000256" key="4">
    <source>
        <dbReference type="PIRSR" id="PIRSR015582-1"/>
    </source>
</evidence>
<feature type="binding site" evidence="5">
    <location>
        <position position="151"/>
    </location>
    <ligand>
        <name>Mg(2+)</name>
        <dbReference type="ChEBI" id="CHEBI:18420"/>
    </ligand>
</feature>
<evidence type="ECO:0000313" key="7">
    <source>
        <dbReference type="EMBL" id="ARP86199.1"/>
    </source>
</evidence>
<dbReference type="InterPro" id="IPR040442">
    <property type="entry name" value="Pyrv_kinase-like_dom_sf"/>
</dbReference>
<evidence type="ECO:0000256" key="3">
    <source>
        <dbReference type="ARBA" id="ARBA00022842"/>
    </source>
</evidence>
<proteinExistence type="predicted"/>
<evidence type="ECO:0000256" key="1">
    <source>
        <dbReference type="ARBA" id="ARBA00001946"/>
    </source>
</evidence>
<evidence type="ECO:0000313" key="8">
    <source>
        <dbReference type="Proteomes" id="UP000194139"/>
    </source>
</evidence>
<dbReference type="AlphaFoldDB" id="A0A1W6YZ93"/>
<dbReference type="Proteomes" id="UP000194139">
    <property type="component" value="Chromosome"/>
</dbReference>
<comment type="cofactor">
    <cofactor evidence="1">
        <name>Mg(2+)</name>
        <dbReference type="ChEBI" id="CHEBI:18420"/>
    </cofactor>
</comment>
<dbReference type="GO" id="GO:0000287">
    <property type="term" value="F:magnesium ion binding"/>
    <property type="evidence" value="ECO:0007669"/>
    <property type="project" value="TreeGrafter"/>
</dbReference>
<gene>
    <name evidence="7" type="ORF">CAL13_08295</name>
</gene>